<feature type="region of interest" description="Disordered" evidence="1">
    <location>
        <begin position="182"/>
        <end position="236"/>
    </location>
</feature>
<protein>
    <recommendedName>
        <fullName evidence="4">Nitroreductase family protein</fullName>
    </recommendedName>
</protein>
<gene>
    <name evidence="2" type="ORF">EDD33_1690</name>
</gene>
<proteinExistence type="predicted"/>
<evidence type="ECO:0000256" key="1">
    <source>
        <dbReference type="SAM" id="MobiDB-lite"/>
    </source>
</evidence>
<dbReference type="InterPro" id="IPR000415">
    <property type="entry name" value="Nitroreductase-like"/>
</dbReference>
<dbReference type="RefSeq" id="WP_148076963.1">
    <property type="nucleotide sequence ID" value="NZ_RKHO01000001.1"/>
</dbReference>
<dbReference type="EMBL" id="RKHO01000001">
    <property type="protein sequence ID" value="ROR90842.1"/>
    <property type="molecule type" value="Genomic_DNA"/>
</dbReference>
<comment type="caution">
    <text evidence="2">The sequence shown here is derived from an EMBL/GenBank/DDBJ whole genome shotgun (WGS) entry which is preliminary data.</text>
</comment>
<dbReference type="GO" id="GO:0016491">
    <property type="term" value="F:oxidoreductase activity"/>
    <property type="evidence" value="ECO:0007669"/>
    <property type="project" value="InterPro"/>
</dbReference>
<dbReference type="PANTHER" id="PTHR23026">
    <property type="entry name" value="NADPH NITROREDUCTASE"/>
    <property type="match status" value="1"/>
</dbReference>
<dbReference type="InterPro" id="IPR050627">
    <property type="entry name" value="Nitroreductase/BluB"/>
</dbReference>
<organism evidence="2 3">
    <name type="scientific">Nocardioides aurantiacus</name>
    <dbReference type="NCBI Taxonomy" id="86796"/>
    <lineage>
        <taxon>Bacteria</taxon>
        <taxon>Bacillati</taxon>
        <taxon>Actinomycetota</taxon>
        <taxon>Actinomycetes</taxon>
        <taxon>Propionibacteriales</taxon>
        <taxon>Nocardioidaceae</taxon>
        <taxon>Nocardioides</taxon>
    </lineage>
</organism>
<sequence>MSPPTSSVTHELVRTACLAPSVHNSQPWSWRIPAPDVVELYADRSRQLADTDPLGRELRLSCGAALHHLTVAARAFGFEPHVEVVLEADRSTDLLARTSLVPAQATETDVTLLAALENRVTDRRAFTDWEVPLPRLVHLADETTPWGAHARVLHETGEVQRTEALLEEARRGLLTDTTLGAEQQAWLDRGPHDGVPSDSARPRQRDADPARPTRFDRWTVPPHASSPGGAPEPEQGRLLGVYTAADDPLAWLRSGMALSAVWLEATRQGLAVAPQTHALEQPRLRSQLRHDVFDDLGWPQVVLRVGWPQSRHHLLPHTPRRPLSEVVRA</sequence>
<reference evidence="2 3" key="1">
    <citation type="submission" date="2018-11" db="EMBL/GenBank/DDBJ databases">
        <title>Sequencing the genomes of 1000 actinobacteria strains.</title>
        <authorList>
            <person name="Klenk H.-P."/>
        </authorList>
    </citation>
    <scope>NUCLEOTIDE SEQUENCE [LARGE SCALE GENOMIC DNA]</scope>
    <source>
        <strain evidence="2 3">DSM 12652</strain>
    </source>
</reference>
<name>A0A3N2CTH7_9ACTN</name>
<dbReference type="PANTHER" id="PTHR23026:SF123">
    <property type="entry name" value="NAD(P)H NITROREDUCTASE RV3131-RELATED"/>
    <property type="match status" value="1"/>
</dbReference>
<keyword evidence="3" id="KW-1185">Reference proteome</keyword>
<dbReference type="NCBIfam" id="NF047509">
    <property type="entry name" value="Rv3131_FMN_oxido"/>
    <property type="match status" value="1"/>
</dbReference>
<dbReference type="SUPFAM" id="SSF55469">
    <property type="entry name" value="FMN-dependent nitroreductase-like"/>
    <property type="match status" value="2"/>
</dbReference>
<evidence type="ECO:0000313" key="2">
    <source>
        <dbReference type="EMBL" id="ROR90842.1"/>
    </source>
</evidence>
<dbReference type="OrthoDB" id="8156917at2"/>
<dbReference type="AlphaFoldDB" id="A0A3N2CTH7"/>
<evidence type="ECO:0008006" key="4">
    <source>
        <dbReference type="Google" id="ProtNLM"/>
    </source>
</evidence>
<evidence type="ECO:0000313" key="3">
    <source>
        <dbReference type="Proteomes" id="UP000281738"/>
    </source>
</evidence>
<feature type="compositionally biased region" description="Basic and acidic residues" evidence="1">
    <location>
        <begin position="200"/>
        <end position="217"/>
    </location>
</feature>
<dbReference type="Gene3D" id="3.40.109.10">
    <property type="entry name" value="NADH Oxidase"/>
    <property type="match status" value="1"/>
</dbReference>
<dbReference type="Proteomes" id="UP000281738">
    <property type="component" value="Unassembled WGS sequence"/>
</dbReference>
<accession>A0A3N2CTH7</accession>